<evidence type="ECO:0000256" key="7">
    <source>
        <dbReference type="ARBA" id="ARBA00022992"/>
    </source>
</evidence>
<dbReference type="PROSITE" id="PS50042">
    <property type="entry name" value="CNMP_BINDING_3"/>
    <property type="match status" value="1"/>
</dbReference>
<dbReference type="PROSITE" id="PS00107">
    <property type="entry name" value="PROTEIN_KINASE_ATP"/>
    <property type="match status" value="1"/>
</dbReference>
<dbReference type="GO" id="GO:0030553">
    <property type="term" value="F:cGMP binding"/>
    <property type="evidence" value="ECO:0007669"/>
    <property type="project" value="UniProtKB-KW"/>
</dbReference>
<evidence type="ECO:0000256" key="3">
    <source>
        <dbReference type="ARBA" id="ARBA00022679"/>
    </source>
</evidence>
<comment type="caution">
    <text evidence="10">The sequence shown here is derived from an EMBL/GenBank/DDBJ whole genome shotgun (WGS) entry which is preliminary data.</text>
</comment>
<keyword evidence="4" id="KW-0547">Nucleotide-binding</keyword>
<dbReference type="PANTHER" id="PTHR24348:SF68">
    <property type="entry name" value="SERINE_THREONINE-PROTEIN KINASE ATG1C"/>
    <property type="match status" value="1"/>
</dbReference>
<dbReference type="PANTHER" id="PTHR24348">
    <property type="entry name" value="SERINE/THREONINE-PROTEIN KINASE UNC-51-RELATED"/>
    <property type="match status" value="1"/>
</dbReference>
<evidence type="ECO:0000256" key="2">
    <source>
        <dbReference type="ARBA" id="ARBA00022535"/>
    </source>
</evidence>
<evidence type="ECO:0000256" key="1">
    <source>
        <dbReference type="ARBA" id="ARBA00022527"/>
    </source>
</evidence>
<dbReference type="GO" id="GO:0010506">
    <property type="term" value="P:regulation of autophagy"/>
    <property type="evidence" value="ECO:0007669"/>
    <property type="project" value="InterPro"/>
</dbReference>
<dbReference type="CDD" id="cd00038">
    <property type="entry name" value="CAP_ED"/>
    <property type="match status" value="1"/>
</dbReference>
<dbReference type="InterPro" id="IPR017441">
    <property type="entry name" value="Protein_kinase_ATP_BS"/>
</dbReference>
<dbReference type="PROSITE" id="PS50011">
    <property type="entry name" value="PROTEIN_KINASE_DOM"/>
    <property type="match status" value="1"/>
</dbReference>
<dbReference type="Pfam" id="PF00069">
    <property type="entry name" value="Pkinase"/>
    <property type="match status" value="1"/>
</dbReference>
<dbReference type="SMART" id="SM00100">
    <property type="entry name" value="cNMP"/>
    <property type="match status" value="1"/>
</dbReference>
<dbReference type="SMART" id="SM00220">
    <property type="entry name" value="S_TKc"/>
    <property type="match status" value="1"/>
</dbReference>
<dbReference type="PROSITE" id="PS00108">
    <property type="entry name" value="PROTEIN_KINASE_ST"/>
    <property type="match status" value="1"/>
</dbReference>
<dbReference type="SUPFAM" id="SSF51206">
    <property type="entry name" value="cAMP-binding domain-like"/>
    <property type="match status" value="1"/>
</dbReference>
<keyword evidence="1" id="KW-0723">Serine/threonine-protein kinase</keyword>
<reference evidence="10" key="1">
    <citation type="submission" date="2016-10" db="EMBL/GenBank/DDBJ databases">
        <title>Sequence of Gallionella enrichment culture.</title>
        <authorList>
            <person name="Poehlein A."/>
            <person name="Muehling M."/>
            <person name="Daniel R."/>
        </authorList>
    </citation>
    <scope>NUCLEOTIDE SEQUENCE</scope>
</reference>
<dbReference type="InterPro" id="IPR045269">
    <property type="entry name" value="Atg1-like"/>
</dbReference>
<dbReference type="InterPro" id="IPR011009">
    <property type="entry name" value="Kinase-like_dom_sf"/>
</dbReference>
<keyword evidence="5 10" id="KW-0418">Kinase</keyword>
<dbReference type="InterPro" id="IPR008271">
    <property type="entry name" value="Ser/Thr_kinase_AS"/>
</dbReference>
<keyword evidence="7" id="KW-0142">cGMP-binding</keyword>
<dbReference type="GO" id="GO:0005524">
    <property type="term" value="F:ATP binding"/>
    <property type="evidence" value="ECO:0007669"/>
    <property type="project" value="UniProtKB-KW"/>
</dbReference>
<dbReference type="GO" id="GO:0004674">
    <property type="term" value="F:protein serine/threonine kinase activity"/>
    <property type="evidence" value="ECO:0007669"/>
    <property type="project" value="UniProtKB-KW"/>
</dbReference>
<dbReference type="Gene3D" id="3.30.200.20">
    <property type="entry name" value="Phosphorylase Kinase, domain 1"/>
    <property type="match status" value="1"/>
</dbReference>
<dbReference type="InterPro" id="IPR018490">
    <property type="entry name" value="cNMP-bd_dom_sf"/>
</dbReference>
<protein>
    <submittedName>
        <fullName evidence="10">Serine/threonine-protein kinase PrkC</fullName>
        <ecNumber evidence="10">2.7.11.1</ecNumber>
    </submittedName>
</protein>
<dbReference type="Pfam" id="PF00027">
    <property type="entry name" value="cNMP_binding"/>
    <property type="match status" value="1"/>
</dbReference>
<keyword evidence="6" id="KW-0067">ATP-binding</keyword>
<sequence length="453" mass="50269">MTDTIGKYRVIREIGKGATATVYLVEDPERGERFALKRVRFGIDDEGQWTRRLRKLFQTEGMLAGRLEHPHIVRVFETVVTDEEAYLVMEYVEGRALADFIAVDRLLPVHRVIGIVFKCCLALDYAYRQGVVHRDIKPANILIAENDQVKIADFGLSLDVTKKSERDSTFIMGVGSPAYMSPEQIKGHPLNQKTDLYSLGVVLYQLLTGRLPFRGANQSQLIYKIINADAPAVSSLNPNVPAVLDRILGKALEKDLYSRYKNGAEMAQDLAAVRYQIVDDDYVPVDRSRFTALRGLSFFRDFADVELWEVLRISTWREIDGRVALMREGDEDNRFGVIISGEVEVSLSGRRIARLGAGEVVGEMAHLDSGSPRRSATVTTLAPLTYLEVSNSALALSSEECLEHFRQALVSKVVRRLALANATLAKAGEPAAIAAHADQLELAPLDGPVKPAT</sequence>
<dbReference type="AlphaFoldDB" id="A0A1J5R1V6"/>
<organism evidence="10">
    <name type="scientific">mine drainage metagenome</name>
    <dbReference type="NCBI Taxonomy" id="410659"/>
    <lineage>
        <taxon>unclassified sequences</taxon>
        <taxon>metagenomes</taxon>
        <taxon>ecological metagenomes</taxon>
    </lineage>
</organism>
<dbReference type="GO" id="GO:0005737">
    <property type="term" value="C:cytoplasm"/>
    <property type="evidence" value="ECO:0007669"/>
    <property type="project" value="TreeGrafter"/>
</dbReference>
<evidence type="ECO:0000259" key="9">
    <source>
        <dbReference type="PROSITE" id="PS50042"/>
    </source>
</evidence>
<evidence type="ECO:0000256" key="4">
    <source>
        <dbReference type="ARBA" id="ARBA00022741"/>
    </source>
</evidence>
<feature type="domain" description="Protein kinase" evidence="8">
    <location>
        <begin position="8"/>
        <end position="271"/>
    </location>
</feature>
<dbReference type="InterPro" id="IPR014710">
    <property type="entry name" value="RmlC-like_jellyroll"/>
</dbReference>
<dbReference type="EC" id="2.7.11.1" evidence="10"/>
<evidence type="ECO:0000256" key="6">
    <source>
        <dbReference type="ARBA" id="ARBA00022840"/>
    </source>
</evidence>
<dbReference type="InterPro" id="IPR000719">
    <property type="entry name" value="Prot_kinase_dom"/>
</dbReference>
<dbReference type="InterPro" id="IPR000595">
    <property type="entry name" value="cNMP-bd_dom"/>
</dbReference>
<accession>A0A1J5R1V6</accession>
<keyword evidence="2" id="KW-0140">cGMP</keyword>
<dbReference type="CDD" id="cd14014">
    <property type="entry name" value="STKc_PknB_like"/>
    <property type="match status" value="1"/>
</dbReference>
<evidence type="ECO:0000313" key="10">
    <source>
        <dbReference type="EMBL" id="OIQ89937.1"/>
    </source>
</evidence>
<evidence type="ECO:0000256" key="5">
    <source>
        <dbReference type="ARBA" id="ARBA00022777"/>
    </source>
</evidence>
<feature type="domain" description="Cyclic nucleotide-binding" evidence="9">
    <location>
        <begin position="298"/>
        <end position="394"/>
    </location>
</feature>
<dbReference type="FunFam" id="1.10.510.10:FF:000021">
    <property type="entry name" value="Serine/threonine protein kinase"/>
    <property type="match status" value="1"/>
</dbReference>
<name>A0A1J5R1V6_9ZZZZ</name>
<dbReference type="Gene3D" id="2.60.120.10">
    <property type="entry name" value="Jelly Rolls"/>
    <property type="match status" value="1"/>
</dbReference>
<proteinExistence type="predicted"/>
<keyword evidence="3 10" id="KW-0808">Transferase</keyword>
<evidence type="ECO:0000259" key="8">
    <source>
        <dbReference type="PROSITE" id="PS50011"/>
    </source>
</evidence>
<dbReference type="EMBL" id="MLJW01000311">
    <property type="protein sequence ID" value="OIQ89937.1"/>
    <property type="molecule type" value="Genomic_DNA"/>
</dbReference>
<dbReference type="Gene3D" id="1.10.510.10">
    <property type="entry name" value="Transferase(Phosphotransferase) domain 1"/>
    <property type="match status" value="1"/>
</dbReference>
<gene>
    <name evidence="10" type="primary">prkC_19</name>
    <name evidence="10" type="ORF">GALL_281840</name>
</gene>
<dbReference type="SUPFAM" id="SSF56112">
    <property type="entry name" value="Protein kinase-like (PK-like)"/>
    <property type="match status" value="1"/>
</dbReference>